<reference evidence="3" key="2">
    <citation type="submission" date="2023-06" db="EMBL/GenBank/DDBJ databases">
        <title>Long-read-based genome assembly of the green algal bacterivore Cymbomonas tetramitiformis.</title>
        <authorList>
            <person name="Gyaltshen Y."/>
            <person name="Rozenberg A."/>
            <person name="Paasch A."/>
            <person name="Burns J.A."/>
            <person name="Warring S."/>
            <person name="Larson R."/>
            <person name="Maurer-Alcala X."/>
            <person name="Dacks J."/>
            <person name="Kim E."/>
        </authorList>
    </citation>
    <scope>NUCLEOTIDE SEQUENCE</scope>
    <source>
        <strain evidence="3">PLY_AMNH</strain>
    </source>
</reference>
<proteinExistence type="predicted"/>
<dbReference type="Proteomes" id="UP001190700">
    <property type="component" value="Unassembled WGS sequence"/>
</dbReference>
<organism evidence="3 4">
    <name type="scientific">Cymbomonas tetramitiformis</name>
    <dbReference type="NCBI Taxonomy" id="36881"/>
    <lineage>
        <taxon>Eukaryota</taxon>
        <taxon>Viridiplantae</taxon>
        <taxon>Chlorophyta</taxon>
        <taxon>Pyramimonadophyceae</taxon>
        <taxon>Pyramimonadales</taxon>
        <taxon>Pyramimonadaceae</taxon>
        <taxon>Cymbomonas</taxon>
    </lineage>
</organism>
<keyword evidence="4" id="KW-1185">Reference proteome</keyword>
<feature type="region of interest" description="Disordered" evidence="1">
    <location>
        <begin position="1"/>
        <end position="40"/>
    </location>
</feature>
<evidence type="ECO:0000313" key="3">
    <source>
        <dbReference type="EMBL" id="KAK3279037.1"/>
    </source>
</evidence>
<evidence type="ECO:0000256" key="1">
    <source>
        <dbReference type="SAM" id="MobiDB-lite"/>
    </source>
</evidence>
<sequence length="468" mass="53441">MWAKRASAGGAGAGESSAVADWHREEREERAMEADAAGRTPRARVDMNAGQFRVTPGWQKIHHQVFASQCTCWQYRLPTARLYFREIHFDISKKRGWGTNVKLTREAWAHVEWWLQLAAQCRWNGRRSWRSPSRAKLHTDASLFAWRGVLNLKHAALGVWQEELWNLHITHLELEAMYKTVRSFLRVLTGKVVRLYWANYEARYIRNEANEWADWLSWDRDLDDWRLNRRWFEWAEREWHRHTVDRFASELSAQLPRYNAKWYDPGFGSSSWTAGGTGRREGEAGPQWVVARQPKLAQGSKVRVYWPNDDAWYSGTVGETSANGPAHISCDDGDQERLNLDMEKYEVVGPAAVQQMSGWDEALQERWRGELGDGSLTELAMQMQGAVPRENTVSNCQPKAEAFMQFSVAEGQSWLLATEATVGVHIAHMMSKGTIQATSLQPYLSAITATTRTCGTLGLKRAGACLVL</sequence>
<comment type="caution">
    <text evidence="3">The sequence shown here is derived from an EMBL/GenBank/DDBJ whole genome shotgun (WGS) entry which is preliminary data.</text>
</comment>
<name>A0AAE0GJ38_9CHLO</name>
<dbReference type="Gene3D" id="2.30.30.140">
    <property type="match status" value="1"/>
</dbReference>
<evidence type="ECO:0000313" key="4">
    <source>
        <dbReference type="Proteomes" id="UP001190700"/>
    </source>
</evidence>
<feature type="compositionally biased region" description="Basic and acidic residues" evidence="1">
    <location>
        <begin position="21"/>
        <end position="33"/>
    </location>
</feature>
<dbReference type="EMBL" id="LGRX02005160">
    <property type="protein sequence ID" value="KAK3279037.1"/>
    <property type="molecule type" value="Genomic_DNA"/>
</dbReference>
<protein>
    <submittedName>
        <fullName evidence="3">Uncharacterized protein</fullName>
    </submittedName>
</protein>
<reference evidence="3 4" key="1">
    <citation type="journal article" date="2015" name="Genome Biol. Evol.">
        <title>Comparative Genomics of a Bacterivorous Green Alga Reveals Evolutionary Causalities and Consequences of Phago-Mixotrophic Mode of Nutrition.</title>
        <authorList>
            <person name="Burns J.A."/>
            <person name="Paasch A."/>
            <person name="Narechania A."/>
            <person name="Kim E."/>
        </authorList>
    </citation>
    <scope>NUCLEOTIDE SEQUENCE [LARGE SCALE GENOMIC DNA]</scope>
    <source>
        <strain evidence="3">PLY_AMNH</strain>
    </source>
</reference>
<dbReference type="EMBL" id="LGRX02026054">
    <property type="protein sequence ID" value="KAK3251408.1"/>
    <property type="molecule type" value="Genomic_DNA"/>
</dbReference>
<dbReference type="AlphaFoldDB" id="A0AAE0GJ38"/>
<evidence type="ECO:0000313" key="2">
    <source>
        <dbReference type="EMBL" id="KAK3251408.1"/>
    </source>
</evidence>
<accession>A0AAE0GJ38</accession>
<gene>
    <name evidence="3" type="ORF">CYMTET_13060</name>
    <name evidence="2" type="ORF">CYMTET_39252</name>
</gene>